<keyword evidence="6" id="KW-0812">Transmembrane</keyword>
<dbReference type="FunFam" id="1.10.287.950:FF:000001">
    <property type="entry name" value="Methyl-accepting chemotaxis sensory transducer"/>
    <property type="match status" value="1"/>
</dbReference>
<dbReference type="PROSITE" id="PS50885">
    <property type="entry name" value="HAMP"/>
    <property type="match status" value="1"/>
</dbReference>
<dbReference type="AlphaFoldDB" id="A0A6A4RHU6"/>
<dbReference type="SUPFAM" id="SSF58104">
    <property type="entry name" value="Methyl-accepting chemotaxis protein (MCP) signaling domain"/>
    <property type="match status" value="1"/>
</dbReference>
<evidence type="ECO:0000256" key="5">
    <source>
        <dbReference type="SAM" id="Coils"/>
    </source>
</evidence>
<dbReference type="PANTHER" id="PTHR43531:SF11">
    <property type="entry name" value="METHYL-ACCEPTING CHEMOTAXIS PROTEIN 3"/>
    <property type="match status" value="1"/>
</dbReference>
<feature type="transmembrane region" description="Helical" evidence="6">
    <location>
        <begin position="15"/>
        <end position="35"/>
    </location>
</feature>
<comment type="similarity">
    <text evidence="3">Belongs to the methyl-accepting chemotaxis (MCP) protein family.</text>
</comment>
<dbReference type="Gene3D" id="6.10.340.10">
    <property type="match status" value="1"/>
</dbReference>
<feature type="coiled-coil region" evidence="5">
    <location>
        <begin position="489"/>
        <end position="516"/>
    </location>
</feature>
<dbReference type="Gene3D" id="1.10.287.950">
    <property type="entry name" value="Methyl-accepting chemotaxis protein"/>
    <property type="match status" value="1"/>
</dbReference>
<dbReference type="PRINTS" id="PR00260">
    <property type="entry name" value="CHEMTRNSDUCR"/>
</dbReference>
<dbReference type="PROSITE" id="PS50111">
    <property type="entry name" value="CHEMOTAXIS_TRANSDUC_2"/>
    <property type="match status" value="1"/>
</dbReference>
<dbReference type="GO" id="GO:0016020">
    <property type="term" value="C:membrane"/>
    <property type="evidence" value="ECO:0007669"/>
    <property type="project" value="UniProtKB-SubCell"/>
</dbReference>
<dbReference type="Pfam" id="PF08376">
    <property type="entry name" value="NIT"/>
    <property type="match status" value="1"/>
</dbReference>
<keyword evidence="5" id="KW-0175">Coiled coil</keyword>
<keyword evidence="6" id="KW-1133">Transmembrane helix</keyword>
<organism evidence="9 10">
    <name type="scientific">Parasedimentitalea maritima</name>
    <dbReference type="NCBI Taxonomy" id="2578117"/>
    <lineage>
        <taxon>Bacteria</taxon>
        <taxon>Pseudomonadati</taxon>
        <taxon>Pseudomonadota</taxon>
        <taxon>Alphaproteobacteria</taxon>
        <taxon>Rhodobacterales</taxon>
        <taxon>Paracoccaceae</taxon>
        <taxon>Parasedimentitalea</taxon>
    </lineage>
</organism>
<dbReference type="PANTHER" id="PTHR43531">
    <property type="entry name" value="PROTEIN ICFG"/>
    <property type="match status" value="1"/>
</dbReference>
<reference evidence="9 10" key="1">
    <citation type="submission" date="2019-12" db="EMBL/GenBank/DDBJ databases">
        <authorList>
            <person name="Zhang Y.-J."/>
        </authorList>
    </citation>
    <scope>NUCLEOTIDE SEQUENCE [LARGE SCALE GENOMIC DNA]</scope>
    <source>
        <strain evidence="9 10">H18S-6</strain>
    </source>
</reference>
<feature type="domain" description="HAMP" evidence="8">
    <location>
        <begin position="333"/>
        <end position="386"/>
    </location>
</feature>
<comment type="subcellular location">
    <subcellularLocation>
        <location evidence="1">Membrane</location>
    </subcellularLocation>
</comment>
<dbReference type="GO" id="GO:0006935">
    <property type="term" value="P:chemotaxis"/>
    <property type="evidence" value="ECO:0007669"/>
    <property type="project" value="UniProtKB-KW"/>
</dbReference>
<evidence type="ECO:0000256" key="6">
    <source>
        <dbReference type="SAM" id="Phobius"/>
    </source>
</evidence>
<evidence type="ECO:0000313" key="9">
    <source>
        <dbReference type="EMBL" id="KAE9628566.1"/>
    </source>
</evidence>
<dbReference type="Pfam" id="PF00015">
    <property type="entry name" value="MCPsignal"/>
    <property type="match status" value="1"/>
</dbReference>
<accession>A0A6A4RHU6</accession>
<dbReference type="CDD" id="cd11386">
    <property type="entry name" value="MCP_signal"/>
    <property type="match status" value="1"/>
</dbReference>
<dbReference type="InterPro" id="IPR003660">
    <property type="entry name" value="HAMP_dom"/>
</dbReference>
<protein>
    <submittedName>
        <fullName evidence="9">Methyl-accepting chemotaxis protein</fullName>
    </submittedName>
</protein>
<dbReference type="InterPro" id="IPR051310">
    <property type="entry name" value="MCP_chemotaxis"/>
</dbReference>
<dbReference type="Proteomes" id="UP000441586">
    <property type="component" value="Unassembled WGS sequence"/>
</dbReference>
<dbReference type="EMBL" id="WSFO01000009">
    <property type="protein sequence ID" value="KAE9628566.1"/>
    <property type="molecule type" value="Genomic_DNA"/>
</dbReference>
<gene>
    <name evidence="9" type="ORF">GP644_15410</name>
</gene>
<evidence type="ECO:0000256" key="1">
    <source>
        <dbReference type="ARBA" id="ARBA00004370"/>
    </source>
</evidence>
<dbReference type="RefSeq" id="WP_158980292.1">
    <property type="nucleotide sequence ID" value="NZ_WSFO01000009.1"/>
</dbReference>
<keyword evidence="6" id="KW-0472">Membrane</keyword>
<dbReference type="SMART" id="SM00283">
    <property type="entry name" value="MA"/>
    <property type="match status" value="1"/>
</dbReference>
<sequence length="713" mass="77436">MATYILHRLPISTRIAMLVAIPMILIVVFAVSRLLDLYERAQINTAVTGELVETMSNLVHGLQTERGMSATYIANDDTSASPELSEIRAANTELTQSFKSVLSEVDTSTLHDETLGKVDQVIASIGQLDVVRQSVDQQDVTVPEMVSFYTNLNSNLVDIGLAAALTIDDKNIAEQGMAMSIFVLSKDSIGLERAVGSLGFSAVWTPKRVRKLAIAAQRTQERFRSFQSIASGQAYEQLKILLENEDYQNMMTIRNNVLARNKSEIKSITQEIWSETATAALAAMKEMENALILQMRTDMQAFDDGNRNGFIQNLTGLSALVAIILTLSILVARDISQGLSGLNKALKELGESNLDIEIPGSNRKDQLGSMARSVVVLREGALEKRTADAEMEKTRRDQTWMAQQVGKALSSLNRKMLTYRIEEDFPEDFKTLRLDFNDSAQALETAVMSVSQLATTVGKGTQAISTNTTSLAQRTESQANALEQTTSAMNELTQSVRQSAENADEVEKIAQNARADVAKCNTVVNDTVEAMEEIRTSSSDISAITKVIEDIAFQTNLLALNAGVEAARAGEAGRGFAVVASEVRVLAQRCTDAVGQIDELTNRSSGLVDRGADLVGQAGNAMDNVNDQVSKISGLMEEIAQVVKEQAHQLSDINGAVGELEQVTQKNASMVEETTAASVQLSHQAGELNQLISQFSVSEETAFSSDDDWSQVA</sequence>
<feature type="transmembrane region" description="Helical" evidence="6">
    <location>
        <begin position="314"/>
        <end position="332"/>
    </location>
</feature>
<dbReference type="InterPro" id="IPR004089">
    <property type="entry name" value="MCPsignal_dom"/>
</dbReference>
<evidence type="ECO:0000259" key="8">
    <source>
        <dbReference type="PROSITE" id="PS50885"/>
    </source>
</evidence>
<dbReference type="InterPro" id="IPR013587">
    <property type="entry name" value="Nitrate/nitrite_sensing"/>
</dbReference>
<comment type="caution">
    <text evidence="9">The sequence shown here is derived from an EMBL/GenBank/DDBJ whole genome shotgun (WGS) entry which is preliminary data.</text>
</comment>
<proteinExistence type="inferred from homology"/>
<dbReference type="InterPro" id="IPR004090">
    <property type="entry name" value="Chemotax_Me-accpt_rcpt"/>
</dbReference>
<feature type="domain" description="Methyl-accepting transducer" evidence="7">
    <location>
        <begin position="453"/>
        <end position="682"/>
    </location>
</feature>
<name>A0A6A4RHU6_9RHOB</name>
<keyword evidence="4" id="KW-0807">Transducer</keyword>
<evidence type="ECO:0000256" key="2">
    <source>
        <dbReference type="ARBA" id="ARBA00022500"/>
    </source>
</evidence>
<evidence type="ECO:0000256" key="4">
    <source>
        <dbReference type="PROSITE-ProRule" id="PRU00284"/>
    </source>
</evidence>
<evidence type="ECO:0000313" key="10">
    <source>
        <dbReference type="Proteomes" id="UP000441586"/>
    </source>
</evidence>
<evidence type="ECO:0000256" key="3">
    <source>
        <dbReference type="ARBA" id="ARBA00029447"/>
    </source>
</evidence>
<dbReference type="GO" id="GO:0004888">
    <property type="term" value="F:transmembrane signaling receptor activity"/>
    <property type="evidence" value="ECO:0007669"/>
    <property type="project" value="InterPro"/>
</dbReference>
<evidence type="ECO:0000259" key="7">
    <source>
        <dbReference type="PROSITE" id="PS50111"/>
    </source>
</evidence>
<keyword evidence="2" id="KW-0145">Chemotaxis</keyword>
<dbReference type="GO" id="GO:0007165">
    <property type="term" value="P:signal transduction"/>
    <property type="evidence" value="ECO:0007669"/>
    <property type="project" value="UniProtKB-KW"/>
</dbReference>